<dbReference type="PANTHER" id="PTHR22978:SF6">
    <property type="entry name" value="PROTEIN BTG3"/>
    <property type="match status" value="1"/>
</dbReference>
<dbReference type="GO" id="GO:0005737">
    <property type="term" value="C:cytoplasm"/>
    <property type="evidence" value="ECO:0007669"/>
    <property type="project" value="TreeGrafter"/>
</dbReference>
<keyword evidence="4" id="KW-1185">Reference proteome</keyword>
<dbReference type="Pfam" id="PF07742">
    <property type="entry name" value="BTG"/>
    <property type="match status" value="1"/>
</dbReference>
<dbReference type="Gene3D" id="3.90.640.90">
    <property type="entry name" value="Anti-proliferative protein, N-terminal domain"/>
    <property type="match status" value="1"/>
</dbReference>
<dbReference type="AlphaFoldDB" id="A0A8C5PEK8"/>
<feature type="domain" description="Anti-proliferative protein" evidence="2">
    <location>
        <begin position="47"/>
        <end position="67"/>
    </location>
</feature>
<dbReference type="GO" id="GO:0005634">
    <property type="term" value="C:nucleus"/>
    <property type="evidence" value="ECO:0007669"/>
    <property type="project" value="TreeGrafter"/>
</dbReference>
<dbReference type="FunFam" id="3.90.640.90:FF:000002">
    <property type="entry name" value="BTG anti-proliferation factor 4"/>
    <property type="match status" value="1"/>
</dbReference>
<dbReference type="OrthoDB" id="19928at2759"/>
<reference evidence="3" key="1">
    <citation type="submission" date="2025-08" db="UniProtKB">
        <authorList>
            <consortium name="Ensembl"/>
        </authorList>
    </citation>
    <scope>IDENTIFICATION</scope>
</reference>
<dbReference type="SUPFAM" id="SSF160696">
    <property type="entry name" value="BTG domain-like"/>
    <property type="match status" value="1"/>
</dbReference>
<proteinExistence type="inferred from homology"/>
<accession>A0A8C5PEK8</accession>
<evidence type="ECO:0000313" key="3">
    <source>
        <dbReference type="Ensembl" id="ENSLLEP00000018549.1"/>
    </source>
</evidence>
<dbReference type="Ensembl" id="ENSLLET00000019279.1">
    <property type="protein sequence ID" value="ENSLLEP00000018549.1"/>
    <property type="gene ID" value="ENSLLEG00000011799.1"/>
</dbReference>
<dbReference type="InterPro" id="IPR002087">
    <property type="entry name" value="Anti_prolifrtn"/>
</dbReference>
<reference evidence="3" key="2">
    <citation type="submission" date="2025-09" db="UniProtKB">
        <authorList>
            <consortium name="Ensembl"/>
        </authorList>
    </citation>
    <scope>IDENTIFICATION</scope>
</reference>
<dbReference type="Proteomes" id="UP000694569">
    <property type="component" value="Unplaced"/>
</dbReference>
<dbReference type="SMART" id="SM00099">
    <property type="entry name" value="btg1"/>
    <property type="match status" value="1"/>
</dbReference>
<dbReference type="InterPro" id="IPR036054">
    <property type="entry name" value="BTG-like_sf"/>
</dbReference>
<gene>
    <name evidence="3" type="primary">BTG3</name>
</gene>
<sequence length="265" mass="30835">MKTKNMKNEIWAVVFFLSRLIRKNEKLRKEEIDVFSEELSRILHEKYVNHWYPETPAKGQAYRCIRVNRFHGTDPDLMKACQISGLMYEDLGLPREITLWVDPWEVCCRYGEHNHPFTVACFESEEDNVADVSQKVSRALDNVTSDYHSASSSDDEVYISHRKTSPVLVAANFQDFNPFLIGNDKPLSAQEPKLMLQPLPFMNKYPKKKTGSPYTHQPHFLSNYQPQGRSHKVYGQIPWFPPVLSDERNRWTNVHYLAAGNQCLV</sequence>
<organism evidence="3 4">
    <name type="scientific">Leptobrachium leishanense</name>
    <name type="common">Leishan spiny toad</name>
    <dbReference type="NCBI Taxonomy" id="445787"/>
    <lineage>
        <taxon>Eukaryota</taxon>
        <taxon>Metazoa</taxon>
        <taxon>Chordata</taxon>
        <taxon>Craniata</taxon>
        <taxon>Vertebrata</taxon>
        <taxon>Euteleostomi</taxon>
        <taxon>Amphibia</taxon>
        <taxon>Batrachia</taxon>
        <taxon>Anura</taxon>
        <taxon>Pelobatoidea</taxon>
        <taxon>Megophryidae</taxon>
        <taxon>Leptobrachium</taxon>
    </lineage>
</organism>
<dbReference type="PROSITE" id="PS00960">
    <property type="entry name" value="BTG_1"/>
    <property type="match status" value="1"/>
</dbReference>
<protein>
    <submittedName>
        <fullName evidence="3">BTG anti-proliferation factor 3</fullName>
    </submittedName>
</protein>
<evidence type="ECO:0000256" key="1">
    <source>
        <dbReference type="ARBA" id="ARBA00007989"/>
    </source>
</evidence>
<dbReference type="InterPro" id="IPR033332">
    <property type="entry name" value="BTG"/>
</dbReference>
<name>A0A8C5PEK8_9ANUR</name>
<evidence type="ECO:0000313" key="4">
    <source>
        <dbReference type="Proteomes" id="UP000694569"/>
    </source>
</evidence>
<dbReference type="PANTHER" id="PTHR22978">
    <property type="entry name" value="B-CELL TRANSLOCATION GENE"/>
    <property type="match status" value="1"/>
</dbReference>
<evidence type="ECO:0000259" key="2">
    <source>
        <dbReference type="PROSITE" id="PS00960"/>
    </source>
</evidence>
<dbReference type="PRINTS" id="PR00310">
    <property type="entry name" value="ANTIPRLFBTG1"/>
</dbReference>
<dbReference type="GeneTree" id="ENSGT00950000182952"/>
<comment type="similarity">
    <text evidence="1">Belongs to the BTG family.</text>
</comment>